<feature type="domain" description="FCP1 homology" evidence="1">
    <location>
        <begin position="1"/>
        <end position="92"/>
    </location>
</feature>
<accession>A0ABD1XTJ4</accession>
<dbReference type="Pfam" id="PF03031">
    <property type="entry name" value="NIF"/>
    <property type="match status" value="1"/>
</dbReference>
<dbReference type="EMBL" id="JBHFFA010000007">
    <property type="protein sequence ID" value="KAL2610843.1"/>
    <property type="molecule type" value="Genomic_DNA"/>
</dbReference>
<dbReference type="InterPro" id="IPR036412">
    <property type="entry name" value="HAD-like_sf"/>
</dbReference>
<reference evidence="2 3" key="1">
    <citation type="submission" date="2024-09" db="EMBL/GenBank/DDBJ databases">
        <title>Chromosome-scale assembly of Riccia fluitans.</title>
        <authorList>
            <person name="Paukszto L."/>
            <person name="Sawicki J."/>
            <person name="Karawczyk K."/>
            <person name="Piernik-Szablinska J."/>
            <person name="Szczecinska M."/>
            <person name="Mazdziarz M."/>
        </authorList>
    </citation>
    <scope>NUCLEOTIDE SEQUENCE [LARGE SCALE GENOMIC DNA]</scope>
    <source>
        <strain evidence="2">Rf_01</strain>
        <tissue evidence="2">Aerial parts of the thallus</tissue>
    </source>
</reference>
<gene>
    <name evidence="2" type="ORF">R1flu_022535</name>
</gene>
<dbReference type="AlphaFoldDB" id="A0ABD1XTJ4"/>
<sequence length="92" mass="10287">MKTLILDLNRVLLYISRTSDDFAIAPDRFGYAVYTTSSCQYVIARIGLREFLDACLAEFQVIIWTSKTATSTRTILDCLEKKQVIPSGMASG</sequence>
<dbReference type="SUPFAM" id="SSF56784">
    <property type="entry name" value="HAD-like"/>
    <property type="match status" value="1"/>
</dbReference>
<protein>
    <recommendedName>
        <fullName evidence="1">FCP1 homology domain-containing protein</fullName>
    </recommendedName>
</protein>
<name>A0ABD1XTJ4_9MARC</name>
<dbReference type="Gene3D" id="3.40.50.1000">
    <property type="entry name" value="HAD superfamily/HAD-like"/>
    <property type="match status" value="1"/>
</dbReference>
<keyword evidence="3" id="KW-1185">Reference proteome</keyword>
<evidence type="ECO:0000313" key="3">
    <source>
        <dbReference type="Proteomes" id="UP001605036"/>
    </source>
</evidence>
<dbReference type="InterPro" id="IPR004274">
    <property type="entry name" value="FCP1_dom"/>
</dbReference>
<dbReference type="PROSITE" id="PS50969">
    <property type="entry name" value="FCP1"/>
    <property type="match status" value="1"/>
</dbReference>
<evidence type="ECO:0000313" key="2">
    <source>
        <dbReference type="EMBL" id="KAL2610843.1"/>
    </source>
</evidence>
<dbReference type="InterPro" id="IPR023214">
    <property type="entry name" value="HAD_sf"/>
</dbReference>
<evidence type="ECO:0000259" key="1">
    <source>
        <dbReference type="PROSITE" id="PS50969"/>
    </source>
</evidence>
<proteinExistence type="predicted"/>
<comment type="caution">
    <text evidence="2">The sequence shown here is derived from an EMBL/GenBank/DDBJ whole genome shotgun (WGS) entry which is preliminary data.</text>
</comment>
<dbReference type="Proteomes" id="UP001605036">
    <property type="component" value="Unassembled WGS sequence"/>
</dbReference>
<organism evidence="2 3">
    <name type="scientific">Riccia fluitans</name>
    <dbReference type="NCBI Taxonomy" id="41844"/>
    <lineage>
        <taxon>Eukaryota</taxon>
        <taxon>Viridiplantae</taxon>
        <taxon>Streptophyta</taxon>
        <taxon>Embryophyta</taxon>
        <taxon>Marchantiophyta</taxon>
        <taxon>Marchantiopsida</taxon>
        <taxon>Marchantiidae</taxon>
        <taxon>Marchantiales</taxon>
        <taxon>Ricciaceae</taxon>
        <taxon>Riccia</taxon>
    </lineage>
</organism>